<feature type="transmembrane region" description="Helical" evidence="1">
    <location>
        <begin position="106"/>
        <end position="126"/>
    </location>
</feature>
<dbReference type="RefSeq" id="WP_340276400.1">
    <property type="nucleotide sequence ID" value="NZ_JBAKIA010000015.1"/>
</dbReference>
<feature type="transmembrane region" description="Helical" evidence="1">
    <location>
        <begin position="190"/>
        <end position="208"/>
    </location>
</feature>
<evidence type="ECO:0000256" key="1">
    <source>
        <dbReference type="SAM" id="Phobius"/>
    </source>
</evidence>
<sequence>MPAPRNLVYGTLLVAKGYGATFVFNRHFKSFGGDEIDTGAILIAAMIGPLISVSSIVWSSARIGAATLDGIGALFLSLGFTNMMAGVGLSTFIAEFMLDQLDVSTSLFFGGVATACLLTAGLLFLFENRSPVARTSGTISPWGRSIGQISASTSRFPIIMVALGAGVFSGAMTFQSTLIENTPLTEGTFFVAYAITVVIASWFPARLVTDYSSRVAVPLLLVIMTAGAAVLSALAYGVAAQIVSAVLLGIGYGLVYPLIQAQAVNDAPGKTHQNAALTWFVLWYLSECSAFR</sequence>
<feature type="transmembrane region" description="Helical" evidence="1">
    <location>
        <begin position="7"/>
        <end position="28"/>
    </location>
</feature>
<feature type="transmembrane region" description="Helical" evidence="1">
    <location>
        <begin position="215"/>
        <end position="236"/>
    </location>
</feature>
<protein>
    <recommendedName>
        <fullName evidence="4">MFS transporter</fullName>
    </recommendedName>
</protein>
<reference evidence="2 3" key="1">
    <citation type="submission" date="2024-02" db="EMBL/GenBank/DDBJ databases">
        <title>Roseibium algae sp. nov., isolated from marine alga (Grateloupia sp.), showing potential in myo-inositol conversion.</title>
        <authorList>
            <person name="Wang Y."/>
        </authorList>
    </citation>
    <scope>NUCLEOTIDE SEQUENCE [LARGE SCALE GENOMIC DNA]</scope>
    <source>
        <strain evidence="2 3">H3510</strain>
    </source>
</reference>
<gene>
    <name evidence="2" type="ORF">V6575_18355</name>
</gene>
<dbReference type="PANTHER" id="PTHR23531:SF1">
    <property type="entry name" value="QUINOLENE RESISTANCE PROTEIN NORA"/>
    <property type="match status" value="1"/>
</dbReference>
<dbReference type="Proteomes" id="UP001385499">
    <property type="component" value="Unassembled WGS sequence"/>
</dbReference>
<feature type="transmembrane region" description="Helical" evidence="1">
    <location>
        <begin position="73"/>
        <end position="94"/>
    </location>
</feature>
<proteinExistence type="predicted"/>
<dbReference type="InterPro" id="IPR036259">
    <property type="entry name" value="MFS_trans_sf"/>
</dbReference>
<feature type="transmembrane region" description="Helical" evidence="1">
    <location>
        <begin position="40"/>
        <end position="61"/>
    </location>
</feature>
<accession>A0ABU8TPF3</accession>
<keyword evidence="1" id="KW-0812">Transmembrane</keyword>
<feature type="transmembrane region" description="Helical" evidence="1">
    <location>
        <begin position="242"/>
        <end position="259"/>
    </location>
</feature>
<keyword evidence="1" id="KW-1133">Transmembrane helix</keyword>
<evidence type="ECO:0000313" key="2">
    <source>
        <dbReference type="EMBL" id="MEJ8476058.1"/>
    </source>
</evidence>
<keyword evidence="1" id="KW-0472">Membrane</keyword>
<dbReference type="InterPro" id="IPR052714">
    <property type="entry name" value="MFS_Exporter"/>
</dbReference>
<evidence type="ECO:0008006" key="4">
    <source>
        <dbReference type="Google" id="ProtNLM"/>
    </source>
</evidence>
<dbReference type="Gene3D" id="1.20.1250.20">
    <property type="entry name" value="MFS general substrate transporter like domains"/>
    <property type="match status" value="1"/>
</dbReference>
<dbReference type="EMBL" id="JBAKIA010000015">
    <property type="protein sequence ID" value="MEJ8476058.1"/>
    <property type="molecule type" value="Genomic_DNA"/>
</dbReference>
<comment type="caution">
    <text evidence="2">The sequence shown here is derived from an EMBL/GenBank/DDBJ whole genome shotgun (WGS) entry which is preliminary data.</text>
</comment>
<organism evidence="2 3">
    <name type="scientific">Roseibium algae</name>
    <dbReference type="NCBI Taxonomy" id="3123038"/>
    <lineage>
        <taxon>Bacteria</taxon>
        <taxon>Pseudomonadati</taxon>
        <taxon>Pseudomonadota</taxon>
        <taxon>Alphaproteobacteria</taxon>
        <taxon>Hyphomicrobiales</taxon>
        <taxon>Stappiaceae</taxon>
        <taxon>Roseibium</taxon>
    </lineage>
</organism>
<dbReference type="PANTHER" id="PTHR23531">
    <property type="entry name" value="QUINOLENE RESISTANCE PROTEIN NORA"/>
    <property type="match status" value="1"/>
</dbReference>
<dbReference type="SUPFAM" id="SSF103473">
    <property type="entry name" value="MFS general substrate transporter"/>
    <property type="match status" value="1"/>
</dbReference>
<keyword evidence="3" id="KW-1185">Reference proteome</keyword>
<name>A0ABU8TPF3_9HYPH</name>
<evidence type="ECO:0000313" key="3">
    <source>
        <dbReference type="Proteomes" id="UP001385499"/>
    </source>
</evidence>
<feature type="transmembrane region" description="Helical" evidence="1">
    <location>
        <begin position="158"/>
        <end position="178"/>
    </location>
</feature>